<keyword evidence="2" id="KW-1185">Reference proteome</keyword>
<dbReference type="InterPro" id="IPR005312">
    <property type="entry name" value="DUF1759"/>
</dbReference>
<dbReference type="Proteomes" id="UP000008068">
    <property type="component" value="Unassembled WGS sequence"/>
</dbReference>
<dbReference type="OrthoDB" id="5875705at2759"/>
<dbReference type="EMBL" id="GL379830">
    <property type="protein sequence ID" value="EGT50797.1"/>
    <property type="molecule type" value="Genomic_DNA"/>
</dbReference>
<gene>
    <name evidence="1" type="ORF">CAEBREN_20501</name>
</gene>
<accession>G0N2L8</accession>
<dbReference type="AlphaFoldDB" id="G0N2L8"/>
<evidence type="ECO:0000313" key="1">
    <source>
        <dbReference type="EMBL" id="EGT50797.1"/>
    </source>
</evidence>
<dbReference type="STRING" id="135651.G0N2L8"/>
<proteinExistence type="predicted"/>
<dbReference type="eggNOG" id="KOG4818">
    <property type="taxonomic scope" value="Eukaryota"/>
</dbReference>
<reference evidence="2" key="1">
    <citation type="submission" date="2011-07" db="EMBL/GenBank/DDBJ databases">
        <authorList>
            <consortium name="Caenorhabditis brenneri Sequencing and Analysis Consortium"/>
            <person name="Wilson R.K."/>
        </authorList>
    </citation>
    <scope>NUCLEOTIDE SEQUENCE [LARGE SCALE GENOMIC DNA]</scope>
    <source>
        <strain evidence="2">PB2801</strain>
    </source>
</reference>
<dbReference type="Gene3D" id="2.60.40.3770">
    <property type="match status" value="1"/>
</dbReference>
<dbReference type="HOGENOM" id="CLU_500822_0_0_1"/>
<dbReference type="Pfam" id="PF03564">
    <property type="entry name" value="DUF1759"/>
    <property type="match status" value="1"/>
</dbReference>
<protein>
    <submittedName>
        <fullName evidence="1">Uncharacterized protein</fullName>
    </submittedName>
</protein>
<evidence type="ECO:0000313" key="2">
    <source>
        <dbReference type="Proteomes" id="UP000008068"/>
    </source>
</evidence>
<dbReference type="InParanoid" id="G0N2L8"/>
<sequence length="544" mass="62115">MDEQYRTQLNTVIENLHMTPTGTILAESAKQAIALLNETDNSIKDLYKKLEEKIERRRVSANRMADAENVQNIGLITYGIRPARIPRTVELRTDFQKQSSGTAPKVSSFTIETKKQNAYDNFVKLPTFDGNIEEWSAFFMIFEPTVIKNDNYANVMKHNILRNHLRGEPLDLIRPYSTDGSQFTAVIDRLSERYGSKEKQYAHLWNKLCSLPMARENPKSLRILHNELYAIINSLKNQGTEIETQNYQVEIKKKLPRSILVDLLKAKPADTTNLLKELDLLITIEESKHHSFHIQLSMNQSYHVNAIESKIDCSIEKTTPFTGCYNCFKGASQNVTCKSKEPTHAKLSCDNGEFFDILTCDKTGVVNEIHKKFNESNPRGKTPSSTYQAKWPSELLWKMKSSPRLSVWPLQCIANVSSRMLLANSAMPIDHRHDAICARCHTRQQRAQHTHNMRKWTLPSKGDFASSASERLTTHPPIAARSKETMSSVENDVAHRSSFFTIPQFVKKLNKQLNNMPQTLNKTNEDILNLLTLSFGQLLLSLFT</sequence>
<name>G0N2L8_CAEBE</name>
<organism evidence="2">
    <name type="scientific">Caenorhabditis brenneri</name>
    <name type="common">Nematode worm</name>
    <dbReference type="NCBI Taxonomy" id="135651"/>
    <lineage>
        <taxon>Eukaryota</taxon>
        <taxon>Metazoa</taxon>
        <taxon>Ecdysozoa</taxon>
        <taxon>Nematoda</taxon>
        <taxon>Chromadorea</taxon>
        <taxon>Rhabditida</taxon>
        <taxon>Rhabditina</taxon>
        <taxon>Rhabditomorpha</taxon>
        <taxon>Rhabditoidea</taxon>
        <taxon>Rhabditidae</taxon>
        <taxon>Peloderinae</taxon>
        <taxon>Caenorhabditis</taxon>
    </lineage>
</organism>
<dbReference type="OMA" id="RRHITEM"/>